<protein>
    <submittedName>
        <fullName evidence="3">Glutathione S-transferase</fullName>
    </submittedName>
</protein>
<dbReference type="SFLD" id="SFLDG00358">
    <property type="entry name" value="Main_(cytGST)"/>
    <property type="match status" value="1"/>
</dbReference>
<keyword evidence="3" id="KW-0808">Transferase</keyword>
<dbReference type="STRING" id="941907.SAMN06295910_2080"/>
<dbReference type="InterPro" id="IPR036282">
    <property type="entry name" value="Glutathione-S-Trfase_C_sf"/>
</dbReference>
<dbReference type="InterPro" id="IPR040079">
    <property type="entry name" value="Glutathione_S-Trfase"/>
</dbReference>
<dbReference type="InterPro" id="IPR004046">
    <property type="entry name" value="GST_C"/>
</dbReference>
<dbReference type="InterPro" id="IPR036249">
    <property type="entry name" value="Thioredoxin-like_sf"/>
</dbReference>
<feature type="domain" description="GST C-terminal" evidence="2">
    <location>
        <begin position="84"/>
        <end position="197"/>
    </location>
</feature>
<gene>
    <name evidence="3" type="ORF">SAMN06295910_2080</name>
</gene>
<name>A0A1X7GQ79_9SPHN</name>
<dbReference type="EMBL" id="LT840185">
    <property type="protein sequence ID" value="SMF72859.1"/>
    <property type="molecule type" value="Genomic_DNA"/>
</dbReference>
<dbReference type="Proteomes" id="UP000192934">
    <property type="component" value="Chromosome I"/>
</dbReference>
<dbReference type="Gene3D" id="3.40.30.10">
    <property type="entry name" value="Glutaredoxin"/>
    <property type="match status" value="1"/>
</dbReference>
<dbReference type="OrthoDB" id="7583243at2"/>
<dbReference type="SFLD" id="SFLDG01150">
    <property type="entry name" value="Main.1:_Beta-like"/>
    <property type="match status" value="1"/>
</dbReference>
<dbReference type="Pfam" id="PF13409">
    <property type="entry name" value="GST_N_2"/>
    <property type="match status" value="1"/>
</dbReference>
<sequence>MKLYYAPGACSLADHIALIETGERFDVEKVDLKAKRTESGADFTAINPKGYVPALGLEDGTVLTENIAVLSYLADRAGSLLPDNGMRRWRVLETTAFVSTEVHKNFKPFFSPDADDKRKAEARDILDKRFAYLNERLGDRDYIVEDEMSIADCYLFVTLRWAKEVAKISLPARLDAYYARLKERPSIRKAMETEGIA</sequence>
<dbReference type="Gene3D" id="1.20.1050.10">
    <property type="match status" value="1"/>
</dbReference>
<dbReference type="InterPro" id="IPR010987">
    <property type="entry name" value="Glutathione-S-Trfase_C-like"/>
</dbReference>
<evidence type="ECO:0000313" key="3">
    <source>
        <dbReference type="EMBL" id="SMF72859.1"/>
    </source>
</evidence>
<evidence type="ECO:0000259" key="2">
    <source>
        <dbReference type="PROSITE" id="PS50405"/>
    </source>
</evidence>
<proteinExistence type="predicted"/>
<dbReference type="SFLD" id="SFLDS00019">
    <property type="entry name" value="Glutathione_Transferase_(cytos"/>
    <property type="match status" value="1"/>
</dbReference>
<keyword evidence="4" id="KW-1185">Reference proteome</keyword>
<dbReference type="PANTHER" id="PTHR44051:SF8">
    <property type="entry name" value="GLUTATHIONE S-TRANSFERASE GSTA"/>
    <property type="match status" value="1"/>
</dbReference>
<dbReference type="SUPFAM" id="SSF52833">
    <property type="entry name" value="Thioredoxin-like"/>
    <property type="match status" value="1"/>
</dbReference>
<dbReference type="AlphaFoldDB" id="A0A1X7GQ79"/>
<accession>A0A1X7GQ79</accession>
<organism evidence="3 4">
    <name type="scientific">Allosphingosinicella indica</name>
    <dbReference type="NCBI Taxonomy" id="941907"/>
    <lineage>
        <taxon>Bacteria</taxon>
        <taxon>Pseudomonadati</taxon>
        <taxon>Pseudomonadota</taxon>
        <taxon>Alphaproteobacteria</taxon>
        <taxon>Sphingomonadales</taxon>
        <taxon>Sphingomonadaceae</taxon>
        <taxon>Allosphingosinicella</taxon>
    </lineage>
</organism>
<dbReference type="PROSITE" id="PS50404">
    <property type="entry name" value="GST_NTER"/>
    <property type="match status" value="1"/>
</dbReference>
<evidence type="ECO:0000313" key="4">
    <source>
        <dbReference type="Proteomes" id="UP000192934"/>
    </source>
</evidence>
<dbReference type="NCBIfam" id="NF007831">
    <property type="entry name" value="PRK10542.1"/>
    <property type="match status" value="1"/>
</dbReference>
<dbReference type="CDD" id="cd03057">
    <property type="entry name" value="GST_N_Beta"/>
    <property type="match status" value="1"/>
</dbReference>
<feature type="domain" description="GST N-terminal" evidence="1">
    <location>
        <begin position="1"/>
        <end position="81"/>
    </location>
</feature>
<reference evidence="4" key="1">
    <citation type="submission" date="2017-04" db="EMBL/GenBank/DDBJ databases">
        <authorList>
            <person name="Varghese N."/>
            <person name="Submissions S."/>
        </authorList>
    </citation>
    <scope>NUCLEOTIDE SEQUENCE [LARGE SCALE GENOMIC DNA]</scope>
    <source>
        <strain evidence="4">Dd16</strain>
    </source>
</reference>
<dbReference type="CDD" id="cd03188">
    <property type="entry name" value="GST_C_Beta"/>
    <property type="match status" value="1"/>
</dbReference>
<evidence type="ECO:0000259" key="1">
    <source>
        <dbReference type="PROSITE" id="PS50404"/>
    </source>
</evidence>
<dbReference type="InterPro" id="IPR004045">
    <property type="entry name" value="Glutathione_S-Trfase_N"/>
</dbReference>
<dbReference type="PANTHER" id="PTHR44051">
    <property type="entry name" value="GLUTATHIONE S-TRANSFERASE-RELATED"/>
    <property type="match status" value="1"/>
</dbReference>
<dbReference type="SUPFAM" id="SSF47616">
    <property type="entry name" value="GST C-terminal domain-like"/>
    <property type="match status" value="1"/>
</dbReference>
<dbReference type="GO" id="GO:0016740">
    <property type="term" value="F:transferase activity"/>
    <property type="evidence" value="ECO:0007669"/>
    <property type="project" value="UniProtKB-KW"/>
</dbReference>
<dbReference type="PROSITE" id="PS50405">
    <property type="entry name" value="GST_CTER"/>
    <property type="match status" value="1"/>
</dbReference>
<dbReference type="RefSeq" id="WP_085218708.1">
    <property type="nucleotide sequence ID" value="NZ_LT840185.1"/>
</dbReference>
<dbReference type="Pfam" id="PF00043">
    <property type="entry name" value="GST_C"/>
    <property type="match status" value="1"/>
</dbReference>